<evidence type="ECO:0000256" key="3">
    <source>
        <dbReference type="ARBA" id="ARBA00023163"/>
    </source>
</evidence>
<evidence type="ECO:0000313" key="6">
    <source>
        <dbReference type="EMBL" id="QLY27581.1"/>
    </source>
</evidence>
<evidence type="ECO:0000256" key="4">
    <source>
        <dbReference type="PROSITE-ProRule" id="PRU00335"/>
    </source>
</evidence>
<dbReference type="InterPro" id="IPR050109">
    <property type="entry name" value="HTH-type_TetR-like_transc_reg"/>
</dbReference>
<name>A0A7D6V4W9_9NOCA</name>
<dbReference type="PRINTS" id="PR00455">
    <property type="entry name" value="HTHTETR"/>
</dbReference>
<evidence type="ECO:0000313" key="7">
    <source>
        <dbReference type="Proteomes" id="UP000515512"/>
    </source>
</evidence>
<dbReference type="GO" id="GO:0000976">
    <property type="term" value="F:transcription cis-regulatory region binding"/>
    <property type="evidence" value="ECO:0007669"/>
    <property type="project" value="TreeGrafter"/>
</dbReference>
<gene>
    <name evidence="6" type="ORF">H0264_19060</name>
</gene>
<dbReference type="InterPro" id="IPR036271">
    <property type="entry name" value="Tet_transcr_reg_TetR-rel_C_sf"/>
</dbReference>
<proteinExistence type="predicted"/>
<dbReference type="Proteomes" id="UP000515512">
    <property type="component" value="Chromosome"/>
</dbReference>
<dbReference type="Pfam" id="PF21943">
    <property type="entry name" value="TetR_C_46"/>
    <property type="match status" value="1"/>
</dbReference>
<dbReference type="SUPFAM" id="SSF46689">
    <property type="entry name" value="Homeodomain-like"/>
    <property type="match status" value="1"/>
</dbReference>
<dbReference type="Pfam" id="PF00440">
    <property type="entry name" value="TetR_N"/>
    <property type="match status" value="1"/>
</dbReference>
<dbReference type="RefSeq" id="WP_181578789.1">
    <property type="nucleotide sequence ID" value="NZ_CP059399.1"/>
</dbReference>
<reference evidence="6 7" key="1">
    <citation type="submission" date="2020-07" db="EMBL/GenBank/DDBJ databases">
        <authorList>
            <person name="Zhuang K."/>
            <person name="Ran Y."/>
        </authorList>
    </citation>
    <scope>NUCLEOTIDE SEQUENCE [LARGE SCALE GENOMIC DNA]</scope>
    <source>
        <strain evidence="6 7">WCH-YHL-001</strain>
    </source>
</reference>
<keyword evidence="7" id="KW-1185">Reference proteome</keyword>
<keyword evidence="3" id="KW-0804">Transcription</keyword>
<dbReference type="Gene3D" id="1.10.357.10">
    <property type="entry name" value="Tetracycline Repressor, domain 2"/>
    <property type="match status" value="1"/>
</dbReference>
<dbReference type="EMBL" id="CP059399">
    <property type="protein sequence ID" value="QLY27581.1"/>
    <property type="molecule type" value="Genomic_DNA"/>
</dbReference>
<dbReference type="SUPFAM" id="SSF48498">
    <property type="entry name" value="Tetracyclin repressor-like, C-terminal domain"/>
    <property type="match status" value="1"/>
</dbReference>
<dbReference type="InterPro" id="IPR054129">
    <property type="entry name" value="DesT_TetR_C"/>
</dbReference>
<feature type="DNA-binding region" description="H-T-H motif" evidence="4">
    <location>
        <begin position="25"/>
        <end position="44"/>
    </location>
</feature>
<keyword evidence="1" id="KW-0805">Transcription regulation</keyword>
<keyword evidence="2 4" id="KW-0238">DNA-binding</keyword>
<dbReference type="KEGG" id="nhu:H0264_19060"/>
<evidence type="ECO:0000256" key="1">
    <source>
        <dbReference type="ARBA" id="ARBA00023015"/>
    </source>
</evidence>
<protein>
    <submittedName>
        <fullName evidence="6">TetR/AcrR family transcriptional regulator</fullName>
    </submittedName>
</protein>
<evidence type="ECO:0000259" key="5">
    <source>
        <dbReference type="PROSITE" id="PS50977"/>
    </source>
</evidence>
<accession>A0A7D6V4W9</accession>
<feature type="domain" description="HTH tetR-type" evidence="5">
    <location>
        <begin position="2"/>
        <end position="62"/>
    </location>
</feature>
<dbReference type="InterPro" id="IPR001647">
    <property type="entry name" value="HTH_TetR"/>
</dbReference>
<dbReference type="PANTHER" id="PTHR30055">
    <property type="entry name" value="HTH-TYPE TRANSCRIPTIONAL REGULATOR RUTR"/>
    <property type="match status" value="1"/>
</dbReference>
<sequence>MTERRERILDAARSLIVRDGYAGASMHAIARAAEVTRPALYAEFADRDELIEALIDREEERVLAMSAAATPELSLVADPARIAEQSVDVFLNLVQAAPETWRLVFMRGDGMPPATHARIERGRDSVRQQTHLLLGLLASRSERQIDTELLSHGVISVSETAARMLVSDPSMDRDRVSSTLRWLVRHSVARAGIAVAADTDEAGKD</sequence>
<dbReference type="AlphaFoldDB" id="A0A7D6V4W9"/>
<dbReference type="PANTHER" id="PTHR30055:SF234">
    <property type="entry name" value="HTH-TYPE TRANSCRIPTIONAL REGULATOR BETI"/>
    <property type="match status" value="1"/>
</dbReference>
<dbReference type="GO" id="GO:0003700">
    <property type="term" value="F:DNA-binding transcription factor activity"/>
    <property type="evidence" value="ECO:0007669"/>
    <property type="project" value="TreeGrafter"/>
</dbReference>
<evidence type="ECO:0000256" key="2">
    <source>
        <dbReference type="ARBA" id="ARBA00023125"/>
    </source>
</evidence>
<dbReference type="PROSITE" id="PS50977">
    <property type="entry name" value="HTH_TETR_2"/>
    <property type="match status" value="1"/>
</dbReference>
<dbReference type="InterPro" id="IPR009057">
    <property type="entry name" value="Homeodomain-like_sf"/>
</dbReference>
<organism evidence="6 7">
    <name type="scientific">Nocardia huaxiensis</name>
    <dbReference type="NCBI Taxonomy" id="2755382"/>
    <lineage>
        <taxon>Bacteria</taxon>
        <taxon>Bacillati</taxon>
        <taxon>Actinomycetota</taxon>
        <taxon>Actinomycetes</taxon>
        <taxon>Mycobacteriales</taxon>
        <taxon>Nocardiaceae</taxon>
        <taxon>Nocardia</taxon>
    </lineage>
</organism>